<dbReference type="RefSeq" id="WP_207295571.1">
    <property type="nucleotide sequence ID" value="NZ_CP071448.1"/>
</dbReference>
<accession>A0ABX7QCN4</accession>
<dbReference type="PROSITE" id="PS00455">
    <property type="entry name" value="AMP_BINDING"/>
    <property type="match status" value="4"/>
</dbReference>
<comment type="cofactor">
    <cofactor evidence="1">
        <name>pantetheine 4'-phosphate</name>
        <dbReference type="ChEBI" id="CHEBI:47942"/>
    </cofactor>
</comment>
<dbReference type="CDD" id="cd05930">
    <property type="entry name" value="A_NRPS"/>
    <property type="match status" value="3"/>
</dbReference>
<dbReference type="InterPro" id="IPR009081">
    <property type="entry name" value="PP-bd_ACP"/>
</dbReference>
<dbReference type="InterPro" id="IPR023213">
    <property type="entry name" value="CAT-like_dom_sf"/>
</dbReference>
<feature type="domain" description="Carrier" evidence="4">
    <location>
        <begin position="3132"/>
        <end position="3207"/>
    </location>
</feature>
<dbReference type="NCBIfam" id="TIGR01733">
    <property type="entry name" value="AA-adenyl-dom"/>
    <property type="match status" value="4"/>
</dbReference>
<proteinExistence type="predicted"/>
<dbReference type="Gene3D" id="3.30.559.30">
    <property type="entry name" value="Nonribosomal peptide synthetase, condensation domain"/>
    <property type="match status" value="4"/>
</dbReference>
<organism evidence="5 6">
    <name type="scientific">Flavobacterium endoglycinae</name>
    <dbReference type="NCBI Taxonomy" id="2816357"/>
    <lineage>
        <taxon>Bacteria</taxon>
        <taxon>Pseudomonadati</taxon>
        <taxon>Bacteroidota</taxon>
        <taxon>Flavobacteriia</taxon>
        <taxon>Flavobacteriales</taxon>
        <taxon>Flavobacteriaceae</taxon>
        <taxon>Flavobacterium</taxon>
    </lineage>
</organism>
<dbReference type="PANTHER" id="PTHR45527:SF1">
    <property type="entry name" value="FATTY ACID SYNTHASE"/>
    <property type="match status" value="1"/>
</dbReference>
<evidence type="ECO:0000256" key="3">
    <source>
        <dbReference type="ARBA" id="ARBA00022553"/>
    </source>
</evidence>
<evidence type="ECO:0000259" key="4">
    <source>
        <dbReference type="PROSITE" id="PS50075"/>
    </source>
</evidence>
<dbReference type="InterPro" id="IPR000873">
    <property type="entry name" value="AMP-dep_synth/lig_dom"/>
</dbReference>
<dbReference type="SMART" id="SM00823">
    <property type="entry name" value="PKS_PP"/>
    <property type="match status" value="3"/>
</dbReference>
<dbReference type="Pfam" id="PF00501">
    <property type="entry name" value="AMP-binding"/>
    <property type="match status" value="4"/>
</dbReference>
<dbReference type="NCBIfam" id="NF003417">
    <property type="entry name" value="PRK04813.1"/>
    <property type="match status" value="4"/>
</dbReference>
<dbReference type="SUPFAM" id="SSF56801">
    <property type="entry name" value="Acetyl-CoA synthetase-like"/>
    <property type="match status" value="4"/>
</dbReference>
<protein>
    <submittedName>
        <fullName evidence="5">Amino acid adenylation domain-containing protein</fullName>
    </submittedName>
</protein>
<dbReference type="InterPro" id="IPR001242">
    <property type="entry name" value="Condensation_dom"/>
</dbReference>
<dbReference type="CDD" id="cd19531">
    <property type="entry name" value="LCL_NRPS-like"/>
    <property type="match status" value="4"/>
</dbReference>
<dbReference type="Pfam" id="PF00668">
    <property type="entry name" value="Condensation"/>
    <property type="match status" value="4"/>
</dbReference>
<dbReference type="InterPro" id="IPR006162">
    <property type="entry name" value="Ppantetheine_attach_site"/>
</dbReference>
<dbReference type="SUPFAM" id="SSF47336">
    <property type="entry name" value="ACP-like"/>
    <property type="match status" value="4"/>
</dbReference>
<dbReference type="EMBL" id="CP071448">
    <property type="protein sequence ID" value="QSW88368.1"/>
    <property type="molecule type" value="Genomic_DNA"/>
</dbReference>
<feature type="domain" description="Carrier" evidence="4">
    <location>
        <begin position="4171"/>
        <end position="4248"/>
    </location>
</feature>
<evidence type="ECO:0000256" key="1">
    <source>
        <dbReference type="ARBA" id="ARBA00001957"/>
    </source>
</evidence>
<dbReference type="Gene3D" id="3.40.50.12780">
    <property type="entry name" value="N-terminal domain of ligase-like"/>
    <property type="match status" value="2"/>
</dbReference>
<dbReference type="Proteomes" id="UP000663440">
    <property type="component" value="Chromosome"/>
</dbReference>
<feature type="domain" description="Carrier" evidence="4">
    <location>
        <begin position="2088"/>
        <end position="2165"/>
    </location>
</feature>
<dbReference type="Pfam" id="PF13193">
    <property type="entry name" value="AMP-binding_C"/>
    <property type="match status" value="1"/>
</dbReference>
<dbReference type="Gene3D" id="3.40.50.980">
    <property type="match status" value="4"/>
</dbReference>
<dbReference type="InterPro" id="IPR010071">
    <property type="entry name" value="AA_adenyl_dom"/>
</dbReference>
<dbReference type="Gene3D" id="3.30.300.30">
    <property type="match status" value="4"/>
</dbReference>
<name>A0ABX7QCN4_9FLAO</name>
<dbReference type="Gene3D" id="1.10.1200.10">
    <property type="entry name" value="ACP-like"/>
    <property type="match status" value="4"/>
</dbReference>
<sequence length="4279" mass="487584">MNIELLLAELRNNNVKLAIKEDKLICILPDAGIDQGLLNLLKEHKEEIKKTIEEKTNFKKYQTIEKSPEMEHYPLSPSQKRLWMLSQFEGGSQAYNMSYAIKLKGELPVILFEKSFKELIAHHEVLRTVFKVDNETQEVRQFIVPANEVDFTISQIDFSSESDHSEKLNHFINEKINEEFNLEDAPLVRASLIKTAVREHIFLFSIHHIISDGLSMELLISEVVQRYDALLKGQNSTIPELKFQYKDYSVWLNAEMQKEKYKNSEKYWLDKLKGELPILNLPSFRQRPGLQTFNGDNLSRTFSEYFSNKLKVFSEENKATLFMTFMAGVKALLYRYSGQDDIIAGIPIAGREHPDLANQIGLYINTLVIRTLFNETNTFAELLQIEKENLIAANEHQMYSFDELVRKLNVKRDLSRSALFDVLVNFQNQSQLTLNFQEEISGLTLERYDFQKKSSQFDLSFNFSEYNNLITLNIEFNTDIYDASWIENVFNHFETFLSKAIEAKDTWIEKIDFLSQEEKNQILIAYNETTADYPREKTVVDLFREQAERAPQNIALRDSITSYSYAELDEISEKIASYINVTAIENDKSPIAVLINRSAGMLAVLLGILKSGRPYIPLDPVFPEERLRYIIQNSGVKNIISQEEYSHIGSETSVILFEELFEKINDFKEFLPSQALASNTAYIIYTSGSTGNPKGVEISHRALLNFLTSIQQKPGISQSDVLFSVTTYSFDISILEFFVPLISGASLYIAEQQILANPHSVIEKLNEIQPTVIQATPSFYQMLFNADWQGSKILKVLCGGDLLNEELAKKLTETCSQVWNMYGPTETTIWSSLKQIEKPKDASNIGKPINNTQFYLLDKFLHPVAPGVVGAIYIGGDGLAKGYYKNETLTNQKFIKSPFVEGALIYETGDVGKWNEKGEIQFLGRNDNQVKIRGYRIELGDIETALSQYSDDLKQAVAAARELNSEKVLVVYYVSENDIEKTTIRAYLQGKLPEYMVPNIYVQLDALPLTPNGKIDRKALPDVDSENIARKEYIAPQSETEKSIAAIWENLLNLEIVGSTDDFFELGGHSILLTRLLSEYQRVFNISVNLKTLYTNTSLKAHAILVDNLKQDNTAAVFEIKKLENQHNYDLSPSQVRYWLLYKIQGKSQEFNIYSTQDLPSNLNFAVFQEAFNILIDRHEILRTVFVEDTGIPKQKVLTYSPLNIPAYQSESIIRNEIFEYEFDLEVFPLFKVGVLENNTGHILYFNIHHIISDGWSIEIISRDLMHIYNALINGKKVELPELSVQYKDYAKWQNDQLQSSEINGYENYWKEKLSGSLPYLQLPSDYASKIKSGDTNSSSYTIYLDSVQKQKIEKLSKSKGFSTFTLFAAILKILLYRLTAEEDIIIGIPAANRNHFQLKDLAGCFINTLVLRDKISAEESFLSWFQQVNETIIDALTYQNYPFEKLLELLKISSDDNRFPLCPVFINMLDFDLEETQVITDFDPVHKILETSPKFDLECYVKTFSNGCVINCVYDHNLFKKETIEYWMEAYLSIIDQVVSNEQIAVKEIKIFENYMYQEEDAKPVNAFEYFESEEIEQSIPQRFEKQVKRFPEKTAVYANGVRLSYQTLNNCANHLAVQIKEKTNPDTKRIALLLDHNETCVIGMLGVLKAGYTYVPIDANSPLNRIQFIIEDSGCKHIVCNSLTLSIALQAVEEVQDLSIIKIDENYNLPEITISLQSIDRETEAYVLYTSGSTGMPKGVVQTQRNVLHYIRVYTNNTHISVDDNLSVFSTYTFDASVKDIYGAILNGAVVSIYNIVDKGLQALPDWLKTQNISIIHMVPTIYRNFLKGLAENEILPTVRLIDLGGESCHLSDIDLFKKHFAEGAFLVNDYGPTEATIVSQKFVNHNSQITRNNVPLGKSVVETSVFLLDENNNRKGVYQTGEITFKSDYLSLGYLNREEQTNKVFINNFESENTRIYKSGDIGRMLPTGEIEFLQRKDSQVKLNGLRIELSEIEYQLEKLESISEAVVLVKEVQNNNYITAYLKVKSAQGIDEIKTQLAAILPKYMVPSIYLILEEFPLTRTGKIDRNALPAPVVSDLKKVEYKAPKNELEKQLTAIWAETLNLDYKEVGTENSFFELGGHSLVVSQIINRIHKQLNKHITFKDFFLNPTIAALSEKLNESDFSAIPNTVLSNSYALSASQKRLWILSQFEGGSQAYNMSYAVKLKGELNTALFDESFKRLIERHEILRTIFKYDSDTDDVRQFVLPIESINLDFEIVKFNSDSILEEEIHIDNYFQTKCSEEFDLEKAPLLKSAIVQTLEKQYVFFLSIHHIISDGWSMEVLVKEIVAIYNALAQGSEINLPELKIQYKDYAAWLNNETEKEKYKSAAQYWMDQFSGSIPVLEIPSSKNRPLVKTYNGDNISHTFSVEFLKRVNTFSAKYDATLFMTLVTGINLLLHKYSGQDDIIIGTPIAGRDHADLENQIGIYLNTLALRTNVNQESSVLDLLDFEKKMILASYEHQIYPFDELVEKLELKRDTSRSALFDVMIVFQSQSKLSSFKNENQKLENIEVERYDLKREVSKFDLTFEFVEEDELQLRINYNTDIYDSAFIYRLLSHFEVLVSKMAEKPEQKIKHLDYVTAQEKTKVLYDFNATKAVYQKETIVKLFENQTELTPSVDALTFDGISLNYQELNEKSNQFARYLKHKYKLQSEDKAGIKMNRSEKLVISILAVLKSGGAYVPIDSAYPQERIDFIEKDSNCKVIIDEAEWINFDAEAANYSSDNLDENIRETDSAYVIYTSGSTGNPKGVEIAHASLTNYLLWGKEYYSAGGTHSLDFGLFTSLSFDLTVTSLFLPIISGGKLTVFETTDDVSKLLTSYFESNISSIKLTPAHISILESLDIKQTAVKLAIVGGEALLENQVRILQNLNPEIRIINEYGPTEATVGCIIYDVKNAAETVLIGKPIANTQIYILDESLNPCAVGVTGELYIAGDGLARGYINRAELTAEKFIPNPFKEGALMYKTGDLGRWLADGNIDYTGRIDDQVKIRGYRIELGELENCLSNINGISHSIAVVKENGNEKYLTAYYVSDSVLDKNMIQSELSRMLPDYMLPSYYIQLDAIPLTTNGKVDKKALPEVSGKDRIHTEYIPARNTIEQQTAAIWQDVLKIEKIGVKDNFFELGGHSLSLIKVVNQLNKQLSKNISISDFFQTPTIEGIAQKLTGIAYHPIHKIQEADRYPVTASQLRFWILSQFKEASLAYNIPAAIVFKGELDVYKLEKAFKLLIDRHEILRTSFKNDTDGSVYQYITPSNVLDFSIETEDFRWISNKEHAVNEYLHKRNSEVFNLEKAPLLRSSIIRIEEDEHLFFLSMHHIISDGWSMELIIKEITTIYNALIAGGEADLPELNIQYKDYTAWLNHEVQGDKYKIAEKYWLNQFSGTIPVLELPAFKNRPLIKTYNGNYTEYHFSKDLSEKLKAFSIQHDATLFISLMTAVNALLNRYSGQQDIIVGTPVAGRDHIDLENQIGLYLNTLALRTIIDTNSTLLELLDFEKNMILNAYENQNYPFDELVEKLNLKRDTGRSALFDVMVVLQNQTESSDYKNENQFMAGLQVKNYPLKRDISKFDLTFEFRENDTLSLRVIYNTDIYDTAFIEKMTAHFEIMLSALINSPEEKIQKINYLTLQEKDQIAAEYTATKTNICKEKNIIDLFEEQAAKTPDTKAVVFDEVVLTYSEINELANQFAHYLVEKFGTKPEDIIGIKLDRSEKLIICLLAILKTGAAYLPLDSNYPQERIDYIEKNSNCKAVIDEAELKLFTEATQYPVSNLEKRVTATNAAYVIYTSGSTGNPKGVVIEHGGILNTILSQIDVFGVRECQNSLQFASFSFDASVSEIFITLLAGKTLFVLNEQTRKDVKMLEKYIIDHKIEIATIPPALFKLMDVSSLKNVKSLVTAGEAAVYDKVCEYLQYGNFFNAYGPTETSICATIFKIEKGTQLDSHLIPIGKPIANTQVYVLNEALSPCTAGVSGELFVSGYGLARGYLHNPEMTQSKFLPNPFRNGELMYRTGDLVRKLPNGDIDYLGRIDDQVKIRGYRIELGEIENTITAFSEDILQAAVQAVEVDGEKTLAAYYTAKSTIDKTELKNYISEKLPDYMVPSFYVAVDKISLTPNGKTDKKALPAVTNQDLIHQEYVAAENDLEAQLIQITASLINIEESKVGINDNFFDLGMNSLKLVRMQDIIKSQLKIEINIAVLFEFTTVKKLADKIQNIETDMQPVSNSDQENILEQFDEFLEELIDKNYE</sequence>
<reference evidence="5 6" key="1">
    <citation type="submission" date="2021-03" db="EMBL/GenBank/DDBJ databases">
        <title>Flavobacterium kribbensis sp. nov, an endophytic bacteria, isolated from soybean.</title>
        <authorList>
            <person name="Lee J."/>
            <person name="Seo J."/>
        </authorList>
    </citation>
    <scope>NUCLEOTIDE SEQUENCE [LARGE SCALE GENOMIC DNA]</scope>
    <source>
        <strain evidence="5 6">BB8</strain>
    </source>
</reference>
<evidence type="ECO:0000313" key="5">
    <source>
        <dbReference type="EMBL" id="QSW88368.1"/>
    </source>
</evidence>
<dbReference type="PROSITE" id="PS50075">
    <property type="entry name" value="CARRIER"/>
    <property type="match status" value="4"/>
</dbReference>
<dbReference type="InterPro" id="IPR036736">
    <property type="entry name" value="ACP-like_sf"/>
</dbReference>
<dbReference type="PANTHER" id="PTHR45527">
    <property type="entry name" value="NONRIBOSOMAL PEPTIDE SYNTHETASE"/>
    <property type="match status" value="1"/>
</dbReference>
<evidence type="ECO:0000313" key="6">
    <source>
        <dbReference type="Proteomes" id="UP000663440"/>
    </source>
</evidence>
<dbReference type="PROSITE" id="PS00012">
    <property type="entry name" value="PHOSPHOPANTETHEINE"/>
    <property type="match status" value="1"/>
</dbReference>
<dbReference type="InterPro" id="IPR025110">
    <property type="entry name" value="AMP-bd_C"/>
</dbReference>
<keyword evidence="6" id="KW-1185">Reference proteome</keyword>
<evidence type="ECO:0000256" key="2">
    <source>
        <dbReference type="ARBA" id="ARBA00022450"/>
    </source>
</evidence>
<dbReference type="SUPFAM" id="SSF52777">
    <property type="entry name" value="CoA-dependent acyltransferases"/>
    <property type="match status" value="8"/>
</dbReference>
<gene>
    <name evidence="5" type="ORF">J0383_19195</name>
</gene>
<dbReference type="InterPro" id="IPR020806">
    <property type="entry name" value="PKS_PP-bd"/>
</dbReference>
<dbReference type="InterPro" id="IPR045851">
    <property type="entry name" value="AMP-bd_C_sf"/>
</dbReference>
<dbReference type="Gene3D" id="2.30.38.10">
    <property type="entry name" value="Luciferase, Domain 3"/>
    <property type="match status" value="2"/>
</dbReference>
<feature type="domain" description="Carrier" evidence="4">
    <location>
        <begin position="1035"/>
        <end position="1110"/>
    </location>
</feature>
<dbReference type="Gene3D" id="3.30.559.10">
    <property type="entry name" value="Chloramphenicol acetyltransferase-like domain"/>
    <property type="match status" value="4"/>
</dbReference>
<dbReference type="Pfam" id="PF00550">
    <property type="entry name" value="PP-binding"/>
    <property type="match status" value="4"/>
</dbReference>
<dbReference type="InterPro" id="IPR020845">
    <property type="entry name" value="AMP-binding_CS"/>
</dbReference>
<keyword evidence="3" id="KW-0597">Phosphoprotein</keyword>
<keyword evidence="2" id="KW-0596">Phosphopantetheine</keyword>
<dbReference type="InterPro" id="IPR042099">
    <property type="entry name" value="ANL_N_sf"/>
</dbReference>